<dbReference type="EMBL" id="JACHLI010000018">
    <property type="protein sequence ID" value="MBB4865315.1"/>
    <property type="molecule type" value="Genomic_DNA"/>
</dbReference>
<dbReference type="AlphaFoldDB" id="A0A7W7KM24"/>
<protein>
    <submittedName>
        <fullName evidence="1">Uncharacterized protein</fullName>
    </submittedName>
</protein>
<gene>
    <name evidence="1" type="ORF">HNP46_004196</name>
</gene>
<reference evidence="1 2" key="1">
    <citation type="submission" date="2020-08" db="EMBL/GenBank/DDBJ databases">
        <title>Functional genomics of gut bacteria from endangered species of beetles.</title>
        <authorList>
            <person name="Carlos-Shanley C."/>
        </authorList>
    </citation>
    <scope>NUCLEOTIDE SEQUENCE [LARGE SCALE GENOMIC DNA]</scope>
    <source>
        <strain evidence="1 2">S00179</strain>
    </source>
</reference>
<name>A0A7W7KM24_PSENT</name>
<accession>A0A7W7KM24</accession>
<dbReference type="Proteomes" id="UP000566995">
    <property type="component" value="Unassembled WGS sequence"/>
</dbReference>
<comment type="caution">
    <text evidence="1">The sequence shown here is derived from an EMBL/GenBank/DDBJ whole genome shotgun (WGS) entry which is preliminary data.</text>
</comment>
<dbReference type="RefSeq" id="WP_184592661.1">
    <property type="nucleotide sequence ID" value="NZ_JACHLI010000018.1"/>
</dbReference>
<proteinExistence type="predicted"/>
<organism evidence="1 2">
    <name type="scientific">Pseudomonas nitroreducens</name>
    <dbReference type="NCBI Taxonomy" id="46680"/>
    <lineage>
        <taxon>Bacteria</taxon>
        <taxon>Pseudomonadati</taxon>
        <taxon>Pseudomonadota</taxon>
        <taxon>Gammaproteobacteria</taxon>
        <taxon>Pseudomonadales</taxon>
        <taxon>Pseudomonadaceae</taxon>
        <taxon>Pseudomonas</taxon>
    </lineage>
</organism>
<evidence type="ECO:0000313" key="1">
    <source>
        <dbReference type="EMBL" id="MBB4865315.1"/>
    </source>
</evidence>
<sequence>MSEKDALYMPQMNIRQSMYGMSWHPKLPITLDSLAGKAKDGSLLRDELFTDRFFIKRPVRKPPFMTRLRHAWLVFTGRAYAFQFSEDQLEMLGVQMLPKERRS</sequence>
<evidence type="ECO:0000313" key="2">
    <source>
        <dbReference type="Proteomes" id="UP000566995"/>
    </source>
</evidence>